<name>A0A4Z2GEQ6_9TELE</name>
<proteinExistence type="predicted"/>
<evidence type="ECO:0000313" key="1">
    <source>
        <dbReference type="EMBL" id="TNN51162.1"/>
    </source>
</evidence>
<evidence type="ECO:0000313" key="2">
    <source>
        <dbReference type="Proteomes" id="UP000314294"/>
    </source>
</evidence>
<comment type="caution">
    <text evidence="1">The sequence shown here is derived from an EMBL/GenBank/DDBJ whole genome shotgun (WGS) entry which is preliminary data.</text>
</comment>
<reference evidence="1 2" key="1">
    <citation type="submission" date="2019-03" db="EMBL/GenBank/DDBJ databases">
        <title>First draft genome of Liparis tanakae, snailfish: a comprehensive survey of snailfish specific genes.</title>
        <authorList>
            <person name="Kim W."/>
            <person name="Song I."/>
            <person name="Jeong J.-H."/>
            <person name="Kim D."/>
            <person name="Kim S."/>
            <person name="Ryu S."/>
            <person name="Song J.Y."/>
            <person name="Lee S.K."/>
        </authorList>
    </citation>
    <scope>NUCLEOTIDE SEQUENCE [LARGE SCALE GENOMIC DNA]</scope>
    <source>
        <tissue evidence="1">Muscle</tissue>
    </source>
</reference>
<organism evidence="1 2">
    <name type="scientific">Liparis tanakae</name>
    <name type="common">Tanaka's snailfish</name>
    <dbReference type="NCBI Taxonomy" id="230148"/>
    <lineage>
        <taxon>Eukaryota</taxon>
        <taxon>Metazoa</taxon>
        <taxon>Chordata</taxon>
        <taxon>Craniata</taxon>
        <taxon>Vertebrata</taxon>
        <taxon>Euteleostomi</taxon>
        <taxon>Actinopterygii</taxon>
        <taxon>Neopterygii</taxon>
        <taxon>Teleostei</taxon>
        <taxon>Neoteleostei</taxon>
        <taxon>Acanthomorphata</taxon>
        <taxon>Eupercaria</taxon>
        <taxon>Perciformes</taxon>
        <taxon>Cottioidei</taxon>
        <taxon>Cottales</taxon>
        <taxon>Liparidae</taxon>
        <taxon>Liparis</taxon>
    </lineage>
</organism>
<dbReference type="AlphaFoldDB" id="A0A4Z2GEQ6"/>
<protein>
    <submittedName>
        <fullName evidence="1">Uncharacterized protein</fullName>
    </submittedName>
</protein>
<keyword evidence="2" id="KW-1185">Reference proteome</keyword>
<dbReference type="EMBL" id="SRLO01000592">
    <property type="protein sequence ID" value="TNN51162.1"/>
    <property type="molecule type" value="Genomic_DNA"/>
</dbReference>
<sequence length="109" mass="11686">MLCGRAGGTGPPHLCISRVLMIDVDRQNRAVAGAQLQHPVPPLLHGDAHAPAALHADGAQRAVLRQLNHQLDEDLIHRVGGDDLAGRRAGLHLRHIRETCIRALAFAIG</sequence>
<gene>
    <name evidence="1" type="ORF">EYF80_038632</name>
</gene>
<accession>A0A4Z2GEQ6</accession>
<dbReference type="Proteomes" id="UP000314294">
    <property type="component" value="Unassembled WGS sequence"/>
</dbReference>